<dbReference type="Proteomes" id="UP001189429">
    <property type="component" value="Unassembled WGS sequence"/>
</dbReference>
<feature type="region of interest" description="Disordered" evidence="2">
    <location>
        <begin position="643"/>
        <end position="665"/>
    </location>
</feature>
<proteinExistence type="predicted"/>
<evidence type="ECO:0000256" key="2">
    <source>
        <dbReference type="SAM" id="MobiDB-lite"/>
    </source>
</evidence>
<feature type="compositionally biased region" description="Polar residues" evidence="2">
    <location>
        <begin position="646"/>
        <end position="658"/>
    </location>
</feature>
<organism evidence="3 4">
    <name type="scientific">Prorocentrum cordatum</name>
    <dbReference type="NCBI Taxonomy" id="2364126"/>
    <lineage>
        <taxon>Eukaryota</taxon>
        <taxon>Sar</taxon>
        <taxon>Alveolata</taxon>
        <taxon>Dinophyceae</taxon>
        <taxon>Prorocentrales</taxon>
        <taxon>Prorocentraceae</taxon>
        <taxon>Prorocentrum</taxon>
    </lineage>
</organism>
<dbReference type="EMBL" id="CAUYUJ010006269">
    <property type="protein sequence ID" value="CAK0816773.1"/>
    <property type="molecule type" value="Genomic_DNA"/>
</dbReference>
<evidence type="ECO:0000313" key="4">
    <source>
        <dbReference type="Proteomes" id="UP001189429"/>
    </source>
</evidence>
<feature type="coiled-coil region" evidence="1">
    <location>
        <begin position="259"/>
        <end position="286"/>
    </location>
</feature>
<feature type="compositionally biased region" description="Basic and acidic residues" evidence="2">
    <location>
        <begin position="444"/>
        <end position="454"/>
    </location>
</feature>
<sequence length="968" mass="106390">MMLDDADCVLSPAGGGVESSDNEGAASKSAGNEDDDEGRGGGRGKKNAAIPGEANKGVKQTIDKEKRQDRGKYDSGKHCSHKFCEKLNGGIKPKVKGSDKCNYCKSNVQRARRVAAAQDCEEWFNRKEKDNDQEWTDIMTEFITQCPASSGRVKPGQFDMTSYVESKVASSGLETWAEGDFMTLEAFCGFCETADGGSIKDPAKKMAKWNQLKKNPRVKPRFAPNGEIKLPVITKDKFKFYNDQRDEHRKRLKLSSSAVSYLQKQVDEATMEANRLENEVSLMKQTHVPDSRHFKTFNKYFQLANIRLELHKAMTTSPEKMQAIKDRWDKSKKTQTPKAKKDEGPKEAFDLPDGSRIAPVRLSDLNKFDVLVATQQTPTGPKDSAWNADDFCFSVVVKDIPGNATGNVIVAPVADTDCVEDVSIDRLFKILRRGNNLSAEEGEESAKTELRENSKGGAAGKTECKGEAAPAEDIPEDQDVETTDKGGMDEKKDEAANTEGGSAADKKPEDVEPIQAAKGQDATPDQDKLDGDAGKQSGEMDKAGAKKGPSEVRVKVEVSELESSSQTPSKEFDSEPPVSLPALRVLDTFSNLLAANESAYDFCVKEEDFKEATALVSKRKAALKELIDNMKCLRNDMVTKHKTARTNDAAQKAGQGNSVKGKDKADSASDSTIRIIDYSFNITEQMFTLSSMDAFIAGKDTVDWKVPFLIHAGREFVNALRDDSVLKSTFDSFTAGFEGTERETKPPGRAQLHVEEGLAFEEKLKEAIEQLGTPPDLLDKFDDDSLKLLDSPDQKKWMTTPSVYGFGSKTYYAGSEFLSTGCLRVQFDGARRVAIVPYDKLRTMFMDFKKIKDDSNIRYDDVLKWFKGQHPSRFCSTAANDSTISYGIAMPGDIIWTPPACIVTECAHQEMRGWGLRIPMINKAGIGNASIDLMIKDMEGDSRRSCGHLKAMSLAMKGPGPGAAAAPA</sequence>
<name>A0ABN9RGC9_9DINO</name>
<keyword evidence="4" id="KW-1185">Reference proteome</keyword>
<feature type="region of interest" description="Disordered" evidence="2">
    <location>
        <begin position="318"/>
        <end position="353"/>
    </location>
</feature>
<reference evidence="3" key="1">
    <citation type="submission" date="2023-10" db="EMBL/GenBank/DDBJ databases">
        <authorList>
            <person name="Chen Y."/>
            <person name="Shah S."/>
            <person name="Dougan E. K."/>
            <person name="Thang M."/>
            <person name="Chan C."/>
        </authorList>
    </citation>
    <scope>NUCLEOTIDE SEQUENCE [LARGE SCALE GENOMIC DNA]</scope>
</reference>
<feature type="region of interest" description="Disordered" evidence="2">
    <location>
        <begin position="1"/>
        <end position="77"/>
    </location>
</feature>
<feature type="compositionally biased region" description="Basic and acidic residues" evidence="2">
    <location>
        <begin position="322"/>
        <end position="332"/>
    </location>
</feature>
<feature type="compositionally biased region" description="Basic and acidic residues" evidence="2">
    <location>
        <begin position="339"/>
        <end position="349"/>
    </location>
</feature>
<evidence type="ECO:0000313" key="3">
    <source>
        <dbReference type="EMBL" id="CAK0816773.1"/>
    </source>
</evidence>
<keyword evidence="1" id="KW-0175">Coiled coil</keyword>
<feature type="compositionally biased region" description="Basic and acidic residues" evidence="2">
    <location>
        <begin position="482"/>
        <end position="495"/>
    </location>
</feature>
<comment type="caution">
    <text evidence="3">The sequence shown here is derived from an EMBL/GenBank/DDBJ whole genome shotgun (WGS) entry which is preliminary data.</text>
</comment>
<accession>A0ABN9RGC9</accession>
<feature type="compositionally biased region" description="Basic and acidic residues" evidence="2">
    <location>
        <begin position="525"/>
        <end position="558"/>
    </location>
</feature>
<feature type="compositionally biased region" description="Basic and acidic residues" evidence="2">
    <location>
        <begin position="61"/>
        <end position="77"/>
    </location>
</feature>
<gene>
    <name evidence="3" type="ORF">PCOR1329_LOCUS19591</name>
</gene>
<evidence type="ECO:0000256" key="1">
    <source>
        <dbReference type="SAM" id="Coils"/>
    </source>
</evidence>
<feature type="region of interest" description="Disordered" evidence="2">
    <location>
        <begin position="438"/>
        <end position="577"/>
    </location>
</feature>
<protein>
    <submittedName>
        <fullName evidence="3">Uncharacterized protein</fullName>
    </submittedName>
</protein>